<evidence type="ECO:0000313" key="6">
    <source>
        <dbReference type="EMBL" id="ERF76864.1"/>
    </source>
</evidence>
<name>U1I445_ENDPU</name>
<organism evidence="6 7">
    <name type="scientific">Endocarpon pusillum (strain Z07020 / HMAS-L-300199)</name>
    <name type="common">Lichen-forming fungus</name>
    <dbReference type="NCBI Taxonomy" id="1263415"/>
    <lineage>
        <taxon>Eukaryota</taxon>
        <taxon>Fungi</taxon>
        <taxon>Dikarya</taxon>
        <taxon>Ascomycota</taxon>
        <taxon>Pezizomycotina</taxon>
        <taxon>Eurotiomycetes</taxon>
        <taxon>Chaetothyriomycetidae</taxon>
        <taxon>Verrucariales</taxon>
        <taxon>Verrucariaceae</taxon>
        <taxon>Endocarpon</taxon>
    </lineage>
</organism>
<dbReference type="GO" id="GO:0006062">
    <property type="term" value="P:sorbitol catabolic process"/>
    <property type="evidence" value="ECO:0007669"/>
    <property type="project" value="TreeGrafter"/>
</dbReference>
<evidence type="ECO:0000256" key="3">
    <source>
        <dbReference type="ARBA" id="ARBA00022723"/>
    </source>
</evidence>
<evidence type="ECO:0000256" key="4">
    <source>
        <dbReference type="ARBA" id="ARBA00022833"/>
    </source>
</evidence>
<dbReference type="RefSeq" id="XP_007785834.1">
    <property type="nucleotide sequence ID" value="XM_007787644.1"/>
</dbReference>
<dbReference type="Gene3D" id="3.90.180.10">
    <property type="entry name" value="Medium-chain alcohol dehydrogenases, catalytic domain"/>
    <property type="match status" value="1"/>
</dbReference>
<dbReference type="EMBL" id="KE720688">
    <property type="protein sequence ID" value="ERF76864.1"/>
    <property type="molecule type" value="Genomic_DNA"/>
</dbReference>
<keyword evidence="5" id="KW-0560">Oxidoreductase</keyword>
<evidence type="ECO:0008006" key="8">
    <source>
        <dbReference type="Google" id="ProtNLM"/>
    </source>
</evidence>
<dbReference type="GO" id="GO:0003939">
    <property type="term" value="F:L-iditol 2-dehydrogenase (NAD+) activity"/>
    <property type="evidence" value="ECO:0007669"/>
    <property type="project" value="TreeGrafter"/>
</dbReference>
<keyword evidence="3" id="KW-0479">Metal-binding</keyword>
<evidence type="ECO:0000256" key="1">
    <source>
        <dbReference type="ARBA" id="ARBA00001947"/>
    </source>
</evidence>
<dbReference type="GO" id="GO:0046872">
    <property type="term" value="F:metal ion binding"/>
    <property type="evidence" value="ECO:0007669"/>
    <property type="project" value="UniProtKB-KW"/>
</dbReference>
<dbReference type="PANTHER" id="PTHR43161">
    <property type="entry name" value="SORBITOL DEHYDROGENASE"/>
    <property type="match status" value="1"/>
</dbReference>
<dbReference type="OrthoDB" id="5363962at2759"/>
<protein>
    <recommendedName>
        <fullName evidence="8">Alcohol dehydrogenase-like C-terminal domain-containing protein</fullName>
    </recommendedName>
</protein>
<evidence type="ECO:0000256" key="2">
    <source>
        <dbReference type="ARBA" id="ARBA00008072"/>
    </source>
</evidence>
<dbReference type="Proteomes" id="UP000019373">
    <property type="component" value="Unassembled WGS sequence"/>
</dbReference>
<evidence type="ECO:0000313" key="7">
    <source>
        <dbReference type="Proteomes" id="UP000019373"/>
    </source>
</evidence>
<dbReference type="SUPFAM" id="SSF51735">
    <property type="entry name" value="NAD(P)-binding Rossmann-fold domains"/>
    <property type="match status" value="1"/>
</dbReference>
<dbReference type="InterPro" id="IPR036291">
    <property type="entry name" value="NAD(P)-bd_dom_sf"/>
</dbReference>
<dbReference type="HOGENOM" id="CLU_026673_11_5_1"/>
<keyword evidence="7" id="KW-1185">Reference proteome</keyword>
<keyword evidence="4" id="KW-0862">Zinc</keyword>
<comment type="similarity">
    <text evidence="2">Belongs to the zinc-containing alcohol dehydrogenase family.</text>
</comment>
<dbReference type="GeneID" id="19242535"/>
<proteinExistence type="inferred from homology"/>
<dbReference type="AlphaFoldDB" id="U1I445"/>
<comment type="cofactor">
    <cofactor evidence="1">
        <name>Zn(2+)</name>
        <dbReference type="ChEBI" id="CHEBI:29105"/>
    </cofactor>
</comment>
<dbReference type="eggNOG" id="KOG0024">
    <property type="taxonomic scope" value="Eukaryota"/>
</dbReference>
<gene>
    <name evidence="6" type="ORF">EPUS_07654</name>
</gene>
<evidence type="ECO:0000256" key="5">
    <source>
        <dbReference type="ARBA" id="ARBA00023002"/>
    </source>
</evidence>
<sequence length="234" mass="25322">MCHRLPESVTFGMGALVEPLAVSLHAIKRSISGRSGTGGPLPGSSAFVLGAGTIGMLTATALSVMGVAEIVIADIDIKRLAIAARLGGGRYKLQTNLLPRESPAENIIEAFRPCTVISRRTENSLWVTEWLLSRLRVHRNANMCPDGHLRRSHPWEISLGSGWAHPLRPYHSRPLRCEKWTSSASSGKLDGVAEALVTHRVPLAEGQRAFRIVANQTRDGEDEGRVAVKVVVVS</sequence>
<dbReference type="PANTHER" id="PTHR43161:SF25">
    <property type="entry name" value="ALCOHOL DEHYDROGENASE, PUTATIVE (AFU_ORTHOLOGUE AFUA_1G14390)-RELATED"/>
    <property type="match status" value="1"/>
</dbReference>
<reference evidence="7" key="1">
    <citation type="journal article" date="2014" name="BMC Genomics">
        <title>Genome characteristics reveal the impact of lichenization on lichen-forming fungus Endocarpon pusillum Hedwig (Verrucariales, Ascomycota).</title>
        <authorList>
            <person name="Wang Y.-Y."/>
            <person name="Liu B."/>
            <person name="Zhang X.-Y."/>
            <person name="Zhou Q.-M."/>
            <person name="Zhang T."/>
            <person name="Li H."/>
            <person name="Yu Y.-F."/>
            <person name="Zhang X.-L."/>
            <person name="Hao X.-Y."/>
            <person name="Wang M."/>
            <person name="Wang L."/>
            <person name="Wei J.-C."/>
        </authorList>
    </citation>
    <scope>NUCLEOTIDE SEQUENCE [LARGE SCALE GENOMIC DNA]</scope>
    <source>
        <strain evidence="7">Z07020 / HMAS-L-300199</strain>
    </source>
</reference>
<dbReference type="Gene3D" id="3.40.50.720">
    <property type="entry name" value="NAD(P)-binding Rossmann-like Domain"/>
    <property type="match status" value="1"/>
</dbReference>
<accession>U1I445</accession>